<dbReference type="PANTHER" id="PTHR30346:SF30">
    <property type="entry name" value="SMALL NEUTRAL PROTEASE REGULATORY PROTEIN"/>
    <property type="match status" value="1"/>
</dbReference>
<name>A0A0K1JRD3_9MICO</name>
<keyword evidence="3" id="KW-0238">DNA-binding</keyword>
<dbReference type="Pfam" id="PF03466">
    <property type="entry name" value="LysR_substrate"/>
    <property type="match status" value="1"/>
</dbReference>
<dbReference type="PRINTS" id="PR00039">
    <property type="entry name" value="HTHLYSR"/>
</dbReference>
<proteinExistence type="inferred from homology"/>
<dbReference type="Gene3D" id="3.40.190.290">
    <property type="match status" value="1"/>
</dbReference>
<accession>A0A0K1JRD3</accession>
<dbReference type="SUPFAM" id="SSF53850">
    <property type="entry name" value="Periplasmic binding protein-like II"/>
    <property type="match status" value="1"/>
</dbReference>
<comment type="similarity">
    <text evidence="1">Belongs to the LysR transcriptional regulatory family.</text>
</comment>
<evidence type="ECO:0000259" key="5">
    <source>
        <dbReference type="PROSITE" id="PS50931"/>
    </source>
</evidence>
<organism evidence="6 7">
    <name type="scientific">Luteipulveratus mongoliensis</name>
    <dbReference type="NCBI Taxonomy" id="571913"/>
    <lineage>
        <taxon>Bacteria</taxon>
        <taxon>Bacillati</taxon>
        <taxon>Actinomycetota</taxon>
        <taxon>Actinomycetes</taxon>
        <taxon>Micrococcales</taxon>
        <taxon>Dermacoccaceae</taxon>
        <taxon>Luteipulveratus</taxon>
    </lineage>
</organism>
<dbReference type="InterPro" id="IPR036390">
    <property type="entry name" value="WH_DNA-bd_sf"/>
</dbReference>
<dbReference type="STRING" id="571913.VV02_20555"/>
<evidence type="ECO:0000313" key="6">
    <source>
        <dbReference type="EMBL" id="AKU19153.1"/>
    </source>
</evidence>
<sequence>MEIELRHLKLVQAVGELGSVSKAAAALSTTQPAATRQLRRIEDSLGSPLFERSADGMTPTPVGEMVLARAQSVLAAVETLCADADQSAGAAPTVVTVGARTGPPLIAMAEYLDRALPATRVVPESETRMQVLVDMVSAGLLHAASCTEFVGWEVDLPANVERHAVSVEPVFVVMAPTHPLAHREEVELGDLTEDGWVVEPADMDREPEVLADACNRAGGRPRVEYTLQGSSALAFIRGGARVGLCAPSARFDGLVTRPLVGSPIQVRTLLILGPRSPLKSVAVRLAQAIGSRLDAEARTTPVYAGWLDRQRPLTSVS</sequence>
<dbReference type="InterPro" id="IPR005119">
    <property type="entry name" value="LysR_subst-bd"/>
</dbReference>
<dbReference type="GO" id="GO:0032993">
    <property type="term" value="C:protein-DNA complex"/>
    <property type="evidence" value="ECO:0007669"/>
    <property type="project" value="TreeGrafter"/>
</dbReference>
<dbReference type="PANTHER" id="PTHR30346">
    <property type="entry name" value="TRANSCRIPTIONAL DUAL REGULATOR HCAR-RELATED"/>
    <property type="match status" value="1"/>
</dbReference>
<dbReference type="InterPro" id="IPR000847">
    <property type="entry name" value="LysR_HTH_N"/>
</dbReference>
<dbReference type="InterPro" id="IPR036388">
    <property type="entry name" value="WH-like_DNA-bd_sf"/>
</dbReference>
<evidence type="ECO:0000313" key="7">
    <source>
        <dbReference type="Proteomes" id="UP000066480"/>
    </source>
</evidence>
<dbReference type="GO" id="GO:0003700">
    <property type="term" value="F:DNA-binding transcription factor activity"/>
    <property type="evidence" value="ECO:0007669"/>
    <property type="project" value="InterPro"/>
</dbReference>
<dbReference type="PROSITE" id="PS50931">
    <property type="entry name" value="HTH_LYSR"/>
    <property type="match status" value="1"/>
</dbReference>
<evidence type="ECO:0000256" key="1">
    <source>
        <dbReference type="ARBA" id="ARBA00009437"/>
    </source>
</evidence>
<evidence type="ECO:0000256" key="4">
    <source>
        <dbReference type="ARBA" id="ARBA00023163"/>
    </source>
</evidence>
<dbReference type="SUPFAM" id="SSF46785">
    <property type="entry name" value="Winged helix' DNA-binding domain"/>
    <property type="match status" value="1"/>
</dbReference>
<protein>
    <recommendedName>
        <fullName evidence="5">HTH lysR-type domain-containing protein</fullName>
    </recommendedName>
</protein>
<reference evidence="6 7" key="1">
    <citation type="submission" date="2015-03" db="EMBL/GenBank/DDBJ databases">
        <title>Luteipulveratus halotolerans sp. nov., a novel actinobacterium (Dermacoccaceae) from Sarawak, Malaysia.</title>
        <authorList>
            <person name="Juboi H."/>
            <person name="Basik A."/>
            <person name="Shamsul S.S."/>
            <person name="Arnold P."/>
            <person name="Schmitt E.K."/>
            <person name="Sanglier J.-J."/>
            <person name="Yeo T."/>
        </authorList>
    </citation>
    <scope>NUCLEOTIDE SEQUENCE [LARGE SCALE GENOMIC DNA]</scope>
    <source>
        <strain evidence="6 7">MN07-A0370</strain>
    </source>
</reference>
<dbReference type="EMBL" id="CP011112">
    <property type="protein sequence ID" value="AKU19153.1"/>
    <property type="molecule type" value="Genomic_DNA"/>
</dbReference>
<keyword evidence="7" id="KW-1185">Reference proteome</keyword>
<dbReference type="GO" id="GO:0003677">
    <property type="term" value="F:DNA binding"/>
    <property type="evidence" value="ECO:0007669"/>
    <property type="project" value="UniProtKB-KW"/>
</dbReference>
<gene>
    <name evidence="6" type="ORF">VV02_20555</name>
</gene>
<dbReference type="Pfam" id="PF00126">
    <property type="entry name" value="HTH_1"/>
    <property type="match status" value="1"/>
</dbReference>
<keyword evidence="2" id="KW-0805">Transcription regulation</keyword>
<dbReference type="AlphaFoldDB" id="A0A0K1JRD3"/>
<evidence type="ECO:0000256" key="3">
    <source>
        <dbReference type="ARBA" id="ARBA00023125"/>
    </source>
</evidence>
<dbReference type="KEGG" id="lmoi:VV02_20555"/>
<feature type="domain" description="HTH lysR-type" evidence="5">
    <location>
        <begin position="3"/>
        <end position="60"/>
    </location>
</feature>
<dbReference type="RefSeq" id="WP_169787728.1">
    <property type="nucleotide sequence ID" value="NZ_CP011112.1"/>
</dbReference>
<keyword evidence="4" id="KW-0804">Transcription</keyword>
<dbReference type="Proteomes" id="UP000066480">
    <property type="component" value="Chromosome"/>
</dbReference>
<dbReference type="Gene3D" id="1.10.10.10">
    <property type="entry name" value="Winged helix-like DNA-binding domain superfamily/Winged helix DNA-binding domain"/>
    <property type="match status" value="1"/>
</dbReference>
<evidence type="ECO:0000256" key="2">
    <source>
        <dbReference type="ARBA" id="ARBA00023015"/>
    </source>
</evidence>